<dbReference type="OrthoDB" id="5791869at2"/>
<protein>
    <submittedName>
        <fullName evidence="2">Glutathione S-transferase</fullName>
    </submittedName>
</protein>
<reference evidence="4 5" key="1">
    <citation type="journal article" date="2014" name="Antonie Van Leeuwenhoek">
        <title>Hyphomonas beringensis sp. nov. and Hyphomonas chukchiensis sp. nov., isolated from surface seawater of the Bering Sea and Chukchi Sea.</title>
        <authorList>
            <person name="Li C."/>
            <person name="Lai Q."/>
            <person name="Li G."/>
            <person name="Dong C."/>
            <person name="Wang J."/>
            <person name="Liao Y."/>
            <person name="Shao Z."/>
        </authorList>
    </citation>
    <scope>NUCLEOTIDE SEQUENCE [LARGE SCALE GENOMIC DNA]</scope>
    <source>
        <strain evidence="4 5">22II1-22F38</strain>
    </source>
</reference>
<dbReference type="PATRIC" id="fig|1280948.3.peg.807"/>
<dbReference type="EMBL" id="DOGS01000027">
    <property type="protein sequence ID" value="HBQ47472.1"/>
    <property type="molecule type" value="Genomic_DNA"/>
</dbReference>
<dbReference type="PROSITE" id="PS50404">
    <property type="entry name" value="GST_NTER"/>
    <property type="match status" value="1"/>
</dbReference>
<proteinExistence type="predicted"/>
<reference evidence="6 7" key="2">
    <citation type="journal article" date="2018" name="Nat. Biotechnol.">
        <title>A standardized bacterial taxonomy based on genome phylogeny substantially revises the tree of life.</title>
        <authorList>
            <person name="Parks D.H."/>
            <person name="Chuvochina M."/>
            <person name="Waite D.W."/>
            <person name="Rinke C."/>
            <person name="Skarshewski A."/>
            <person name="Chaumeil P.A."/>
            <person name="Hugenholtz P."/>
        </authorList>
    </citation>
    <scope>NUCLEOTIDE SEQUENCE [LARGE SCALE GENOMIC DNA]</scope>
    <source>
        <strain evidence="3">UBA10378</strain>
        <strain evidence="2">UBA8557</strain>
    </source>
</reference>
<evidence type="ECO:0000313" key="7">
    <source>
        <dbReference type="Proteomes" id="UP000263957"/>
    </source>
</evidence>
<evidence type="ECO:0000313" key="6">
    <source>
        <dbReference type="Proteomes" id="UP000259173"/>
    </source>
</evidence>
<keyword evidence="2" id="KW-0808">Transferase</keyword>
<dbReference type="SUPFAM" id="SSF52833">
    <property type="entry name" value="Thioredoxin-like"/>
    <property type="match status" value="1"/>
</dbReference>
<feature type="domain" description="GST N-terminal" evidence="1">
    <location>
        <begin position="5"/>
        <end position="84"/>
    </location>
</feature>
<dbReference type="InterPro" id="IPR036249">
    <property type="entry name" value="Thioredoxin-like_sf"/>
</dbReference>
<dbReference type="STRING" id="1280948.HY36_12855"/>
<dbReference type="InterPro" id="IPR004045">
    <property type="entry name" value="Glutathione_S-Trfase_N"/>
</dbReference>
<dbReference type="eggNOG" id="COG0625">
    <property type="taxonomic scope" value="Bacteria"/>
</dbReference>
<evidence type="ECO:0000313" key="3">
    <source>
        <dbReference type="EMBL" id="HBQ47472.1"/>
    </source>
</evidence>
<dbReference type="Proteomes" id="UP000024547">
    <property type="component" value="Unassembled WGS sequence"/>
</dbReference>
<dbReference type="RefSeq" id="WP_035548821.1">
    <property type="nucleotide sequence ID" value="NZ_AWFH01000003.1"/>
</dbReference>
<dbReference type="GO" id="GO:0016740">
    <property type="term" value="F:transferase activity"/>
    <property type="evidence" value="ECO:0007669"/>
    <property type="project" value="UniProtKB-KW"/>
</dbReference>
<dbReference type="EMBL" id="AWFH01000003">
    <property type="protein sequence ID" value="KCZ64477.1"/>
    <property type="molecule type" value="Genomic_DNA"/>
</dbReference>
<dbReference type="InterPro" id="IPR036282">
    <property type="entry name" value="Glutathione-S-Trfase_C_sf"/>
</dbReference>
<keyword evidence="5" id="KW-1185">Reference proteome</keyword>
<dbReference type="EMBL" id="DMBR01000401">
    <property type="protein sequence ID" value="HAE95528.1"/>
    <property type="molecule type" value="Genomic_DNA"/>
</dbReference>
<dbReference type="Gene3D" id="3.40.30.110">
    <property type="match status" value="2"/>
</dbReference>
<comment type="caution">
    <text evidence="4">The sequence shown here is derived from an EMBL/GenBank/DDBJ whole genome shotgun (WGS) entry which is preliminary data.</text>
</comment>
<sequence length="315" mass="35304">MADARSIILHEYPTSPYAEKIRLALRLKNLAYSRVEIPVIMPRPDLMPLTGGYRRTPVMQIGADVFCDTAIILRELEARYPMPALKLPGHEGLAQMVAGWTDGRWFQSSVAVIFGEMGDKVPEAFRKDREALSGRPFDVDAMKAVAPMMRDQWRARLMLLEERLQGGQGAGAGIYLVGMKPGLVDIHAYMNVWFMHQNVPDFVAKCFETADLTKAWFERLQEFEGQTPETITSKDALEIGLNSAPRLVAATTRNEPQEFAPGENVAVAPDDYGQVWVEGELVHADSQRIILQRTSPEAETVHVHFPRAGFLVRRA</sequence>
<name>A0A059EAD4_9PROT</name>
<evidence type="ECO:0000313" key="5">
    <source>
        <dbReference type="Proteomes" id="UP000024547"/>
    </source>
</evidence>
<organism evidence="4 5">
    <name type="scientific">Hyphomonas atlantica</name>
    <dbReference type="NCBI Taxonomy" id="1280948"/>
    <lineage>
        <taxon>Bacteria</taxon>
        <taxon>Pseudomonadati</taxon>
        <taxon>Pseudomonadota</taxon>
        <taxon>Alphaproteobacteria</taxon>
        <taxon>Hyphomonadales</taxon>
        <taxon>Hyphomonadaceae</taxon>
        <taxon>Hyphomonas</taxon>
    </lineage>
</organism>
<dbReference type="Pfam" id="PF13417">
    <property type="entry name" value="GST_N_3"/>
    <property type="match status" value="1"/>
</dbReference>
<evidence type="ECO:0000259" key="1">
    <source>
        <dbReference type="PROSITE" id="PS50404"/>
    </source>
</evidence>
<evidence type="ECO:0000313" key="4">
    <source>
        <dbReference type="EMBL" id="KCZ64477.1"/>
    </source>
</evidence>
<dbReference type="Proteomes" id="UP000259173">
    <property type="component" value="Unassembled WGS sequence"/>
</dbReference>
<dbReference type="Proteomes" id="UP000263957">
    <property type="component" value="Unassembled WGS sequence"/>
</dbReference>
<evidence type="ECO:0000313" key="2">
    <source>
        <dbReference type="EMBL" id="HAE95528.1"/>
    </source>
</evidence>
<accession>A0A059EAD4</accession>
<dbReference type="CDD" id="cd00570">
    <property type="entry name" value="GST_N_family"/>
    <property type="match status" value="1"/>
</dbReference>
<gene>
    <name evidence="2" type="ORF">DCG65_13305</name>
    <name evidence="3" type="ORF">DD728_01075</name>
    <name evidence="4" type="ORF">HY36_12855</name>
</gene>
<dbReference type="SUPFAM" id="SSF47616">
    <property type="entry name" value="GST C-terminal domain-like"/>
    <property type="match status" value="1"/>
</dbReference>
<dbReference type="AlphaFoldDB" id="A0A059EAD4"/>